<evidence type="ECO:0000256" key="1">
    <source>
        <dbReference type="SAM" id="MobiDB-lite"/>
    </source>
</evidence>
<feature type="compositionally biased region" description="Acidic residues" evidence="1">
    <location>
        <begin position="228"/>
        <end position="240"/>
    </location>
</feature>
<feature type="compositionally biased region" description="Basic residues" evidence="1">
    <location>
        <begin position="16"/>
        <end position="28"/>
    </location>
</feature>
<dbReference type="AlphaFoldDB" id="A0A226EJG8"/>
<organism evidence="2 3">
    <name type="scientific">Folsomia candida</name>
    <name type="common">Springtail</name>
    <dbReference type="NCBI Taxonomy" id="158441"/>
    <lineage>
        <taxon>Eukaryota</taxon>
        <taxon>Metazoa</taxon>
        <taxon>Ecdysozoa</taxon>
        <taxon>Arthropoda</taxon>
        <taxon>Hexapoda</taxon>
        <taxon>Collembola</taxon>
        <taxon>Entomobryomorpha</taxon>
        <taxon>Isotomoidea</taxon>
        <taxon>Isotomidae</taxon>
        <taxon>Proisotominae</taxon>
        <taxon>Folsomia</taxon>
    </lineage>
</organism>
<reference evidence="2 3" key="1">
    <citation type="submission" date="2015-12" db="EMBL/GenBank/DDBJ databases">
        <title>The genome of Folsomia candida.</title>
        <authorList>
            <person name="Faddeeva A."/>
            <person name="Derks M.F."/>
            <person name="Anvar Y."/>
            <person name="Smit S."/>
            <person name="Van Straalen N."/>
            <person name="Roelofs D."/>
        </authorList>
    </citation>
    <scope>NUCLEOTIDE SEQUENCE [LARGE SCALE GENOMIC DNA]</scope>
    <source>
        <strain evidence="2 3">VU population</strain>
        <tissue evidence="2">Whole body</tissue>
    </source>
</reference>
<keyword evidence="3" id="KW-1185">Reference proteome</keyword>
<feature type="compositionally biased region" description="Polar residues" evidence="1">
    <location>
        <begin position="260"/>
        <end position="279"/>
    </location>
</feature>
<proteinExistence type="predicted"/>
<gene>
    <name evidence="2" type="ORF">Fcan01_07692</name>
</gene>
<comment type="caution">
    <text evidence="2">The sequence shown here is derived from an EMBL/GenBank/DDBJ whole genome shotgun (WGS) entry which is preliminary data.</text>
</comment>
<evidence type="ECO:0000313" key="3">
    <source>
        <dbReference type="Proteomes" id="UP000198287"/>
    </source>
</evidence>
<dbReference type="Proteomes" id="UP000198287">
    <property type="component" value="Unassembled WGS sequence"/>
</dbReference>
<feature type="region of interest" description="Disordered" evidence="1">
    <location>
        <begin position="1"/>
        <end position="32"/>
    </location>
</feature>
<dbReference type="EMBL" id="LNIX01000003">
    <property type="protein sequence ID" value="OXA57845.1"/>
    <property type="molecule type" value="Genomic_DNA"/>
</dbReference>
<accession>A0A226EJG8</accession>
<dbReference type="OMA" id="DATFMAR"/>
<dbReference type="OrthoDB" id="6150133at2759"/>
<protein>
    <submittedName>
        <fullName evidence="2">Uncharacterized protein</fullName>
    </submittedName>
</protein>
<name>A0A226EJG8_FOLCA</name>
<feature type="region of interest" description="Disordered" evidence="1">
    <location>
        <begin position="220"/>
        <end position="279"/>
    </location>
</feature>
<sequence length="367" mass="40798">MLQPGGTRKIDGDTKVRKKTKNGQRRNKSGGIKVRVKLPPIESYEKDVEFRAEGPGRIIVRLERLMGSDRIRLTDATFMARLLEKLEEEENSAWVKRTKARKKDEQVRSRKLAIDGLMDPEEDMRDLFKHPVFRVNRVLKRLALFDQNMSVGQQINLPPIIPVEPFEIDGSGAVFKTYPRHAELKSEAPSEDNESRVDVSIANTDVAPTEITTQLIPTIIEDGPGFSEGEEEEEEEEDNEMGSTIVPSGISINDAAGANRSGSVKSVKSTRSATTTQKESLLVIPSSPGMSLTALQKNYGIPPAEDMNKWEGFRSDLVDTIYTDSNGGVLQLYQEAEEILGVYDRENLSVDEFVVKLNRMMGASGGA</sequence>
<evidence type="ECO:0000313" key="2">
    <source>
        <dbReference type="EMBL" id="OXA57845.1"/>
    </source>
</evidence>